<dbReference type="InterPro" id="IPR035959">
    <property type="entry name" value="RutC-like_sf"/>
</dbReference>
<dbReference type="PANTHER" id="PTHR43857:SF1">
    <property type="entry name" value="YJGH FAMILY PROTEIN"/>
    <property type="match status" value="1"/>
</dbReference>
<dbReference type="Proteomes" id="UP001490330">
    <property type="component" value="Unassembled WGS sequence"/>
</dbReference>
<keyword evidence="2" id="KW-1185">Reference proteome</keyword>
<dbReference type="GO" id="GO:0016787">
    <property type="term" value="F:hydrolase activity"/>
    <property type="evidence" value="ECO:0007669"/>
    <property type="project" value="UniProtKB-KW"/>
</dbReference>
<accession>A0ABV1VM94</accession>
<proteinExistence type="predicted"/>
<keyword evidence="1" id="KW-0378">Hydrolase</keyword>
<dbReference type="Pfam" id="PF01042">
    <property type="entry name" value="Ribonuc_L-PSP"/>
    <property type="match status" value="1"/>
</dbReference>
<evidence type="ECO:0000313" key="1">
    <source>
        <dbReference type="EMBL" id="MER6907612.1"/>
    </source>
</evidence>
<dbReference type="Gene3D" id="3.30.1330.40">
    <property type="entry name" value="RutC-like"/>
    <property type="match status" value="1"/>
</dbReference>
<comment type="caution">
    <text evidence="1">The sequence shown here is derived from an EMBL/GenBank/DDBJ whole genome shotgun (WGS) entry which is preliminary data.</text>
</comment>
<evidence type="ECO:0000313" key="2">
    <source>
        <dbReference type="Proteomes" id="UP001490330"/>
    </source>
</evidence>
<dbReference type="RefSeq" id="WP_350724036.1">
    <property type="nucleotide sequence ID" value="NZ_JBEPCO010000050.1"/>
</dbReference>
<protein>
    <submittedName>
        <fullName evidence="1">Rid family hydrolase</fullName>
    </submittedName>
</protein>
<sequence length="133" mass="14187">MRHNISSGLPMEQQIGYSRAVHVDGTLYVSATAPVDDQGKVVGGTTYEQAQYAFRKVEAVLSRAGYTRTDAVMVRVYLVDGADFGQAMQAYSEAFGAAKAALTVLNVLPFGLPGMLLEVELTAVLENPGADQT</sequence>
<name>A0ABV1VM94_9ACTN</name>
<dbReference type="EMBL" id="JBEPCV010000034">
    <property type="protein sequence ID" value="MER6907612.1"/>
    <property type="molecule type" value="Genomic_DNA"/>
</dbReference>
<gene>
    <name evidence="1" type="ORF">ABT322_28580</name>
</gene>
<reference evidence="1 2" key="1">
    <citation type="submission" date="2024-06" db="EMBL/GenBank/DDBJ databases">
        <title>The Natural Products Discovery Center: Release of the First 8490 Sequenced Strains for Exploring Actinobacteria Biosynthetic Diversity.</title>
        <authorList>
            <person name="Kalkreuter E."/>
            <person name="Kautsar S.A."/>
            <person name="Yang D."/>
            <person name="Bader C.D."/>
            <person name="Teijaro C.N."/>
            <person name="Fluegel L."/>
            <person name="Davis C.M."/>
            <person name="Simpson J.R."/>
            <person name="Lauterbach L."/>
            <person name="Steele A.D."/>
            <person name="Gui C."/>
            <person name="Meng S."/>
            <person name="Li G."/>
            <person name="Viehrig K."/>
            <person name="Ye F."/>
            <person name="Su P."/>
            <person name="Kiefer A.F."/>
            <person name="Nichols A."/>
            <person name="Cepeda A.J."/>
            <person name="Yan W."/>
            <person name="Fan B."/>
            <person name="Jiang Y."/>
            <person name="Adhikari A."/>
            <person name="Zheng C.-J."/>
            <person name="Schuster L."/>
            <person name="Cowan T.M."/>
            <person name="Smanski M.J."/>
            <person name="Chevrette M.G."/>
            <person name="De Carvalho L.P.S."/>
            <person name="Shen B."/>
        </authorList>
    </citation>
    <scope>NUCLEOTIDE SEQUENCE [LARGE SCALE GENOMIC DNA]</scope>
    <source>
        <strain evidence="1 2">NPDC000632</strain>
    </source>
</reference>
<dbReference type="InterPro" id="IPR006175">
    <property type="entry name" value="YjgF/YER057c/UK114"/>
</dbReference>
<dbReference type="PANTHER" id="PTHR43857">
    <property type="entry name" value="BLR7761 PROTEIN"/>
    <property type="match status" value="1"/>
</dbReference>
<organism evidence="1 2">
    <name type="scientific">Streptomyces flaveolus</name>
    <dbReference type="NCBI Taxonomy" id="67297"/>
    <lineage>
        <taxon>Bacteria</taxon>
        <taxon>Bacillati</taxon>
        <taxon>Actinomycetota</taxon>
        <taxon>Actinomycetes</taxon>
        <taxon>Kitasatosporales</taxon>
        <taxon>Streptomycetaceae</taxon>
        <taxon>Streptomyces</taxon>
    </lineage>
</organism>
<dbReference type="SUPFAM" id="SSF55298">
    <property type="entry name" value="YjgF-like"/>
    <property type="match status" value="1"/>
</dbReference>